<dbReference type="RefSeq" id="XP_018228065.1">
    <property type="nucleotide sequence ID" value="XM_018375716.1"/>
</dbReference>
<comment type="subcellular location">
    <subcellularLocation>
        <location evidence="1 7">Nucleus</location>
    </subcellularLocation>
</comment>
<dbReference type="Gene3D" id="1.10.10.1460">
    <property type="match status" value="1"/>
</dbReference>
<dbReference type="GO" id="GO:0000727">
    <property type="term" value="P:double-strand break repair via break-induced replication"/>
    <property type="evidence" value="ECO:0007669"/>
    <property type="project" value="TreeGrafter"/>
</dbReference>
<evidence type="ECO:0000256" key="8">
    <source>
        <dbReference type="SAM" id="Coils"/>
    </source>
</evidence>
<feature type="coiled-coil region" evidence="8">
    <location>
        <begin position="1"/>
        <end position="49"/>
    </location>
</feature>
<dbReference type="GO" id="GO:0003697">
    <property type="term" value="F:single-stranded DNA binding"/>
    <property type="evidence" value="ECO:0007669"/>
    <property type="project" value="TreeGrafter"/>
</dbReference>
<evidence type="ECO:0000256" key="4">
    <source>
        <dbReference type="ARBA" id="ARBA00022705"/>
    </source>
</evidence>
<dbReference type="GeneID" id="28941971"/>
<comment type="function">
    <text evidence="7">Has a role in the initiation of DNA replication. Required at S-phase checkpoint.</text>
</comment>
<dbReference type="Proteomes" id="UP000053447">
    <property type="component" value="Unassembled WGS sequence"/>
</dbReference>
<dbReference type="AlphaFoldDB" id="A0A0W4ZDS3"/>
<evidence type="ECO:0000256" key="2">
    <source>
        <dbReference type="ARBA" id="ARBA00007276"/>
    </source>
</evidence>
<reference evidence="10" key="1">
    <citation type="journal article" date="2016" name="Nat. Commun.">
        <title>Genome analysis of three Pneumocystis species reveals adaptation mechanisms to life exclusively in mammalian hosts.</title>
        <authorList>
            <person name="Ma L."/>
            <person name="Chen Z."/>
            <person name="Huang D.W."/>
            <person name="Kutty G."/>
            <person name="Ishihara M."/>
            <person name="Wang H."/>
            <person name="Abouelleil A."/>
            <person name="Bishop L."/>
            <person name="Davey E."/>
            <person name="Deng R."/>
            <person name="Deng X."/>
            <person name="Fan L."/>
            <person name="Fantoni G."/>
            <person name="Fitzgerald M."/>
            <person name="Gogineni E."/>
            <person name="Goldberg J.M."/>
            <person name="Handley G."/>
            <person name="Hu X."/>
            <person name="Huber C."/>
            <person name="Jiao X."/>
            <person name="Jones K."/>
            <person name="Levin J.Z."/>
            <person name="Liu Y."/>
            <person name="Macdonald P."/>
            <person name="Melnikov A."/>
            <person name="Raley C."/>
            <person name="Sassi M."/>
            <person name="Sherman B.T."/>
            <person name="Song X."/>
            <person name="Sykes S."/>
            <person name="Tran B."/>
            <person name="Walsh L."/>
            <person name="Xia Y."/>
            <person name="Yang J."/>
            <person name="Young S."/>
            <person name="Zeng Q."/>
            <person name="Zheng X."/>
            <person name="Stephens R."/>
            <person name="Nusbaum C."/>
            <person name="Birren B.W."/>
            <person name="Azadi P."/>
            <person name="Lempicki R.A."/>
            <person name="Cuomo C.A."/>
            <person name="Kovacs J.A."/>
        </authorList>
    </citation>
    <scope>NUCLEOTIDE SEQUENCE [LARGE SCALE GENOMIC DNA]</scope>
    <source>
        <strain evidence="10">RU7</strain>
    </source>
</reference>
<dbReference type="GO" id="GO:0031261">
    <property type="term" value="C:DNA replication preinitiation complex"/>
    <property type="evidence" value="ECO:0007669"/>
    <property type="project" value="TreeGrafter"/>
</dbReference>
<keyword evidence="5 7" id="KW-0539">Nucleus</keyword>
<dbReference type="GO" id="GO:0006270">
    <property type="term" value="P:DNA replication initiation"/>
    <property type="evidence" value="ECO:0007669"/>
    <property type="project" value="UniProtKB-UniRule"/>
</dbReference>
<keyword evidence="8" id="KW-0175">Coiled coil</keyword>
<evidence type="ECO:0000256" key="3">
    <source>
        <dbReference type="ARBA" id="ARBA00018363"/>
    </source>
</evidence>
<dbReference type="VEuPathDB" id="FungiDB:T551_03453"/>
<evidence type="ECO:0000256" key="1">
    <source>
        <dbReference type="ARBA" id="ARBA00004123"/>
    </source>
</evidence>
<name>A0A0W4ZDS3_PNEJ7</name>
<keyword evidence="6 7" id="KW-0131">Cell cycle</keyword>
<comment type="similarity">
    <text evidence="2 7">Belongs to the SLD2 family.</text>
</comment>
<dbReference type="PANTHER" id="PTHR28124">
    <property type="entry name" value="DNA REPLICATION REGULATOR SLD2"/>
    <property type="match status" value="1"/>
</dbReference>
<evidence type="ECO:0000256" key="5">
    <source>
        <dbReference type="ARBA" id="ARBA00023242"/>
    </source>
</evidence>
<keyword evidence="10" id="KW-1185">Reference proteome</keyword>
<protein>
    <recommendedName>
        <fullName evidence="3 7">DNA replication regulator SLD2</fullName>
    </recommendedName>
</protein>
<dbReference type="GO" id="GO:0003688">
    <property type="term" value="F:DNA replication origin binding"/>
    <property type="evidence" value="ECO:0007669"/>
    <property type="project" value="TreeGrafter"/>
</dbReference>
<evidence type="ECO:0000256" key="6">
    <source>
        <dbReference type="ARBA" id="ARBA00023306"/>
    </source>
</evidence>
<accession>A0A0W4ZDS3</accession>
<dbReference type="InterPro" id="IPR040203">
    <property type="entry name" value="Sld2"/>
</dbReference>
<proteinExistence type="inferred from homology"/>
<dbReference type="GO" id="GO:1902977">
    <property type="term" value="P:mitotic DNA replication preinitiation complex assembly"/>
    <property type="evidence" value="ECO:0007669"/>
    <property type="project" value="TreeGrafter"/>
</dbReference>
<comment type="caution">
    <text evidence="9">The sequence shown here is derived from an EMBL/GenBank/DDBJ whole genome shotgun (WGS) entry which is preliminary data.</text>
</comment>
<dbReference type="EMBL" id="LFWA01000017">
    <property type="protein sequence ID" value="KTW26536.1"/>
    <property type="molecule type" value="Genomic_DNA"/>
</dbReference>
<evidence type="ECO:0000256" key="7">
    <source>
        <dbReference type="RuleBase" id="RU367067"/>
    </source>
</evidence>
<dbReference type="InterPro" id="IPR021110">
    <property type="entry name" value="DNA_rep_checkpnt_protein"/>
</dbReference>
<gene>
    <name evidence="9" type="ORF">T551_03453</name>
</gene>
<evidence type="ECO:0000313" key="9">
    <source>
        <dbReference type="EMBL" id="KTW26536.1"/>
    </source>
</evidence>
<keyword evidence="4 7" id="KW-0235">DNA replication</keyword>
<sequence>MKEIIEEKNREIKEIQCKKKEEERFLKYRQKLREKLKEWEWKFKEQEGRYPKRDDIKKNKKIKEYYKLYNQIRAGKISLNQQNIEKIHKESKNKKDIDGEEGKDFEKEELVLLNGNCEEIGPTPQKIGKPIGIFDHFNDYLYISEEKNEVNVVDKNTENISKKSNNNIFQTPSKTLKTPDRNNFLTTPVFLRKVVDMSSPTIPRFSFRTSISKKGLSSLIEELRQMEDNFVDPGENVLKEIEEENYKAAIKSEKEVELIEKSDSENKTWKKRGIKRSRRVILRPSIKKQSKKQQNANTLINKKASKENHILYENKTLSNVSVQKEIGNDKKDKHKKYIKGKGGVILRSQVSRNYVSYKLKKYKNKNKSWKRR</sequence>
<organism evidence="9 10">
    <name type="scientific">Pneumocystis jirovecii (strain RU7)</name>
    <name type="common">Human pneumocystis pneumonia agent</name>
    <dbReference type="NCBI Taxonomy" id="1408657"/>
    <lineage>
        <taxon>Eukaryota</taxon>
        <taxon>Fungi</taxon>
        <taxon>Dikarya</taxon>
        <taxon>Ascomycota</taxon>
        <taxon>Taphrinomycotina</taxon>
        <taxon>Pneumocystomycetes</taxon>
        <taxon>Pneumocystaceae</taxon>
        <taxon>Pneumocystis</taxon>
    </lineage>
</organism>
<dbReference type="OrthoDB" id="8775810at2759"/>
<dbReference type="PANTHER" id="PTHR28124:SF1">
    <property type="entry name" value="DNA REPLICATION REGULATOR SLD2"/>
    <property type="match status" value="1"/>
</dbReference>
<evidence type="ECO:0000313" key="10">
    <source>
        <dbReference type="Proteomes" id="UP000053447"/>
    </source>
</evidence>
<dbReference type="Pfam" id="PF11719">
    <property type="entry name" value="Drc1-Sld2"/>
    <property type="match status" value="1"/>
</dbReference>